<protein>
    <submittedName>
        <fullName evidence="1">Immediate early response 2 protein-like</fullName>
    </submittedName>
</protein>
<dbReference type="AlphaFoldDB" id="A0AAW1CC94"/>
<sequence length="67" mass="7342">MQPEEEDEMGRGSVENFPNPWLHLDQQGLVSSLILQPPLAKGAKEPKVNCRQGNGMLSIMVKAIVAL</sequence>
<gene>
    <name evidence="1" type="ORF">NXF25_003241</name>
</gene>
<dbReference type="Proteomes" id="UP001474421">
    <property type="component" value="Unassembled WGS sequence"/>
</dbReference>
<name>A0AAW1CC94_CROAD</name>
<reference evidence="1 2" key="1">
    <citation type="journal article" date="2024" name="Proc. Natl. Acad. Sci. U.S.A.">
        <title>The genetic regulatory architecture and epigenomic basis for age-related changes in rattlesnake venom.</title>
        <authorList>
            <person name="Hogan M.P."/>
            <person name="Holding M.L."/>
            <person name="Nystrom G.S."/>
            <person name="Colston T.J."/>
            <person name="Bartlett D.A."/>
            <person name="Mason A.J."/>
            <person name="Ellsworth S.A."/>
            <person name="Rautsaw R.M."/>
            <person name="Lawrence K.C."/>
            <person name="Strickland J.L."/>
            <person name="He B."/>
            <person name="Fraser P."/>
            <person name="Margres M.J."/>
            <person name="Gilbert D.M."/>
            <person name="Gibbs H.L."/>
            <person name="Parkinson C.L."/>
            <person name="Rokyta D.R."/>
        </authorList>
    </citation>
    <scope>NUCLEOTIDE SEQUENCE [LARGE SCALE GENOMIC DNA]</scope>
    <source>
        <strain evidence="1">DRR0105</strain>
    </source>
</reference>
<evidence type="ECO:0000313" key="1">
    <source>
        <dbReference type="EMBL" id="KAK9412066.1"/>
    </source>
</evidence>
<keyword evidence="2" id="KW-1185">Reference proteome</keyword>
<proteinExistence type="predicted"/>
<dbReference type="EMBL" id="JAOTOJ010000001">
    <property type="protein sequence ID" value="KAK9412066.1"/>
    <property type="molecule type" value="Genomic_DNA"/>
</dbReference>
<comment type="caution">
    <text evidence="1">The sequence shown here is derived from an EMBL/GenBank/DDBJ whole genome shotgun (WGS) entry which is preliminary data.</text>
</comment>
<organism evidence="1 2">
    <name type="scientific">Crotalus adamanteus</name>
    <name type="common">Eastern diamondback rattlesnake</name>
    <dbReference type="NCBI Taxonomy" id="8729"/>
    <lineage>
        <taxon>Eukaryota</taxon>
        <taxon>Metazoa</taxon>
        <taxon>Chordata</taxon>
        <taxon>Craniata</taxon>
        <taxon>Vertebrata</taxon>
        <taxon>Euteleostomi</taxon>
        <taxon>Lepidosauria</taxon>
        <taxon>Squamata</taxon>
        <taxon>Bifurcata</taxon>
        <taxon>Unidentata</taxon>
        <taxon>Episquamata</taxon>
        <taxon>Toxicofera</taxon>
        <taxon>Serpentes</taxon>
        <taxon>Colubroidea</taxon>
        <taxon>Viperidae</taxon>
        <taxon>Crotalinae</taxon>
        <taxon>Crotalus</taxon>
    </lineage>
</organism>
<accession>A0AAW1CC94</accession>
<evidence type="ECO:0000313" key="2">
    <source>
        <dbReference type="Proteomes" id="UP001474421"/>
    </source>
</evidence>